<dbReference type="Proteomes" id="UP000269331">
    <property type="component" value="Chromosome"/>
</dbReference>
<dbReference type="KEGG" id="srq:SR187_1495"/>
<dbReference type="EC" id="2.7.4.2" evidence="2"/>
<dbReference type="Pfam" id="PF08544">
    <property type="entry name" value="GHMP_kinases_C"/>
    <property type="match status" value="1"/>
</dbReference>
<evidence type="ECO:0000313" key="9">
    <source>
        <dbReference type="EMBL" id="BBA91930.1"/>
    </source>
</evidence>
<sequence length="359" mass="39159">MRAQVSVPGKLFLAGEYAVVEAGYPAIIAAVNQYLTVSVEEAMQGTIHSSQQPDVYLAWNRQDQKIHVQGDNPYQLITMAVQVTEAYLYTKGVACQGFYALDIQSELDNQSSGTKYGLGSSGAVTVATVKAILAYYGYRPDKLLVYKLAALTQAKLGMKGSFGDLAASSFGGLVAYHSLDRSWLFKKMAELSVVDLVELDWKDLSICPIYLPKELDLVVGWTGSAASTDHLISQMEDQKNQTEKEAIYSRFLVASKECVEQFIFACQTENQALVCQAITENRKLLREFSTSMGLVIETPKLSQLCNLAQAYGAVAKSSGAGGGDCGISLVNSQKQKAAIEEAWRQVGIFPLPLRISNEE</sequence>
<dbReference type="EMBL" id="JAVIBX010000007">
    <property type="protein sequence ID" value="MDQ8832792.1"/>
    <property type="molecule type" value="Genomic_DNA"/>
</dbReference>
<protein>
    <recommendedName>
        <fullName evidence="2">phosphomevalonate kinase</fullName>
        <ecNumber evidence="2">2.7.4.2</ecNumber>
    </recommendedName>
</protein>
<feature type="domain" description="GHMP kinase C-terminal" evidence="8">
    <location>
        <begin position="277"/>
        <end position="347"/>
    </location>
</feature>
<keyword evidence="3 10" id="KW-0808">Transferase</keyword>
<dbReference type="InterPro" id="IPR036554">
    <property type="entry name" value="GHMP_kinase_C_sf"/>
</dbReference>
<reference evidence="10 12" key="2">
    <citation type="submission" date="2023-08" db="EMBL/GenBank/DDBJ databases">
        <title>Streptococcus ruminantium-associated sheep mastitis outbreak detected in Italy is distinct from bovine isolates.</title>
        <authorList>
            <person name="Rosa M.N."/>
            <person name="Vezina B."/>
            <person name="Tola S."/>
        </authorList>
    </citation>
    <scope>NUCLEOTIDE SEQUENCE [LARGE SCALE GENOMIC DNA]</scope>
    <source>
        <strain evidence="10 12">OM6730</strain>
    </source>
</reference>
<evidence type="ECO:0000313" key="11">
    <source>
        <dbReference type="Proteomes" id="UP000269331"/>
    </source>
</evidence>
<evidence type="ECO:0000256" key="6">
    <source>
        <dbReference type="ARBA" id="ARBA00022840"/>
    </source>
</evidence>
<evidence type="ECO:0000256" key="3">
    <source>
        <dbReference type="ARBA" id="ARBA00022679"/>
    </source>
</evidence>
<dbReference type="Gene3D" id="3.30.230.10">
    <property type="match status" value="1"/>
</dbReference>
<dbReference type="GO" id="GO:0019287">
    <property type="term" value="P:isopentenyl diphosphate biosynthetic process, mevalonate pathway"/>
    <property type="evidence" value="ECO:0007669"/>
    <property type="project" value="UniProtKB-UniPathway"/>
</dbReference>
<dbReference type="Proteomes" id="UP001228446">
    <property type="component" value="Unassembled WGS sequence"/>
</dbReference>
<dbReference type="OrthoDB" id="1522677at2"/>
<evidence type="ECO:0000256" key="1">
    <source>
        <dbReference type="ARBA" id="ARBA00005017"/>
    </source>
</evidence>
<evidence type="ECO:0000256" key="4">
    <source>
        <dbReference type="ARBA" id="ARBA00022741"/>
    </source>
</evidence>
<keyword evidence="5 9" id="KW-0418">Kinase</keyword>
<keyword evidence="12" id="KW-1185">Reference proteome</keyword>
<dbReference type="InterPro" id="IPR006204">
    <property type="entry name" value="GHMP_kinase_N_dom"/>
</dbReference>
<dbReference type="AlphaFoldDB" id="A0A2Z5TKJ8"/>
<dbReference type="Pfam" id="PF00288">
    <property type="entry name" value="GHMP_kinases_N"/>
    <property type="match status" value="1"/>
</dbReference>
<name>A0A2Z5TKJ8_9STRE</name>
<dbReference type="UniPathway" id="UPA00057">
    <property type="reaction ID" value="UER00099"/>
</dbReference>
<dbReference type="PANTHER" id="PTHR31814">
    <property type="match status" value="1"/>
</dbReference>
<evidence type="ECO:0000259" key="8">
    <source>
        <dbReference type="Pfam" id="PF08544"/>
    </source>
</evidence>
<reference evidence="9 11" key="1">
    <citation type="journal article" date="2018" name="Genome Biol. Evol.">
        <title>Complete Genome Sequence of Streptococcus ruminantium sp. nov. GUT-187T (=DSM 104980T =JCM 31869T), the Type Strain of S. ruminantium, and Comparison with Genome Sequences of Streptococcus suis Strains.</title>
        <authorList>
            <person name="Tohya M."/>
            <person name="Sekizaki T."/>
            <person name="Miyoshi-Akiyama T."/>
        </authorList>
    </citation>
    <scope>NUCLEOTIDE SEQUENCE [LARGE SCALE GENOMIC DNA]</scope>
    <source>
        <strain evidence="9 11">GUT187T</strain>
    </source>
</reference>
<evidence type="ECO:0000256" key="5">
    <source>
        <dbReference type="ARBA" id="ARBA00022777"/>
    </source>
</evidence>
<dbReference type="RefSeq" id="WP_024532138.1">
    <property type="nucleotide sequence ID" value="NZ_AP018400.1"/>
</dbReference>
<keyword evidence="6" id="KW-0067">ATP-binding</keyword>
<dbReference type="PRINTS" id="PR00959">
    <property type="entry name" value="MEVGALKINASE"/>
</dbReference>
<dbReference type="InterPro" id="IPR013750">
    <property type="entry name" value="GHMP_kinase_C_dom"/>
</dbReference>
<dbReference type="GO" id="GO:0004631">
    <property type="term" value="F:phosphomevalonate kinase activity"/>
    <property type="evidence" value="ECO:0007669"/>
    <property type="project" value="UniProtKB-EC"/>
</dbReference>
<proteinExistence type="predicted"/>
<evidence type="ECO:0000313" key="10">
    <source>
        <dbReference type="EMBL" id="MDQ8832792.1"/>
    </source>
</evidence>
<evidence type="ECO:0000313" key="12">
    <source>
        <dbReference type="Proteomes" id="UP001228446"/>
    </source>
</evidence>
<dbReference type="GO" id="GO:0005524">
    <property type="term" value="F:ATP binding"/>
    <property type="evidence" value="ECO:0007669"/>
    <property type="project" value="UniProtKB-KW"/>
</dbReference>
<evidence type="ECO:0000256" key="2">
    <source>
        <dbReference type="ARBA" id="ARBA00012958"/>
    </source>
</evidence>
<dbReference type="EMBL" id="AP018400">
    <property type="protein sequence ID" value="BBA91930.1"/>
    <property type="molecule type" value="Genomic_DNA"/>
</dbReference>
<dbReference type="GeneID" id="52228877"/>
<accession>A0A2Z5TKJ8</accession>
<gene>
    <name evidence="10" type="ORF">RFF62_03150</name>
    <name evidence="9" type="ORF">SR187_1495</name>
</gene>
<dbReference type="InterPro" id="IPR014721">
    <property type="entry name" value="Ribsml_uS5_D2-typ_fold_subgr"/>
</dbReference>
<dbReference type="InterPro" id="IPR005917">
    <property type="entry name" value="Pmev_kinase_bact"/>
</dbReference>
<dbReference type="SUPFAM" id="SSF55060">
    <property type="entry name" value="GHMP Kinase, C-terminal domain"/>
    <property type="match status" value="1"/>
</dbReference>
<organism evidence="9 11">
    <name type="scientific">Streptococcus ruminantium</name>
    <dbReference type="NCBI Taxonomy" id="1917441"/>
    <lineage>
        <taxon>Bacteria</taxon>
        <taxon>Bacillati</taxon>
        <taxon>Bacillota</taxon>
        <taxon>Bacilli</taxon>
        <taxon>Lactobacillales</taxon>
        <taxon>Streptococcaceae</taxon>
        <taxon>Streptococcus</taxon>
    </lineage>
</organism>
<dbReference type="NCBIfam" id="TIGR01220">
    <property type="entry name" value="Pmev_kin_Gr_pos"/>
    <property type="match status" value="1"/>
</dbReference>
<dbReference type="SUPFAM" id="SSF54211">
    <property type="entry name" value="Ribosomal protein S5 domain 2-like"/>
    <property type="match status" value="1"/>
</dbReference>
<dbReference type="InterPro" id="IPR020568">
    <property type="entry name" value="Ribosomal_Su5_D2-typ_SF"/>
</dbReference>
<evidence type="ECO:0000259" key="7">
    <source>
        <dbReference type="Pfam" id="PF00288"/>
    </source>
</evidence>
<dbReference type="Gene3D" id="3.30.70.890">
    <property type="entry name" value="GHMP kinase, C-terminal domain"/>
    <property type="match status" value="1"/>
</dbReference>
<dbReference type="PANTHER" id="PTHR31814:SF2">
    <property type="entry name" value="PHOSPHOMEVALONATE KINASE"/>
    <property type="match status" value="1"/>
</dbReference>
<comment type="pathway">
    <text evidence="1">Isoprenoid biosynthesis; isopentenyl diphosphate biosynthesis via mevalonate pathway; isopentenyl diphosphate from (R)-mevalonate: step 2/3.</text>
</comment>
<keyword evidence="4" id="KW-0547">Nucleotide-binding</keyword>
<feature type="domain" description="GHMP kinase N-terminal" evidence="7">
    <location>
        <begin position="89"/>
        <end position="172"/>
    </location>
</feature>
<dbReference type="InterPro" id="IPR035102">
    <property type="entry name" value="Phosphomevalonate_kinase"/>
</dbReference>